<evidence type="ECO:0008006" key="3">
    <source>
        <dbReference type="Google" id="ProtNLM"/>
    </source>
</evidence>
<keyword evidence="2" id="KW-1185">Reference proteome</keyword>
<protein>
    <recommendedName>
        <fullName evidence="3">Integrase</fullName>
    </recommendedName>
</protein>
<proteinExistence type="predicted"/>
<sequence>MRAYAQWMGLTLAERRAITETTATRYQLASKGVKSRILDELCANTGWHRSHARKALKAALQPKIVTPRNPRSVKYGPDVIAALTLCWTVLGMPAGKRLAPMLGELVVVLRHFGELVIDEDTAELLVSMSAATIDRRLAGERAKHRKGRVGTKPGSLLKSQIPVRTWAEWDDARPGFVEIDTVFHDGGNRGGGHAFTLTVTDIATGWTENRSLPDRAAKTVLAALNDIARRMPFPILGSSRTRGAALALTTGLDGGDPLRPAARRWHSPRGLMVVSCCAPLRGAGTHHGARRW</sequence>
<organism evidence="1 2">
    <name type="scientific">Mycobacterium lacus</name>
    <dbReference type="NCBI Taxonomy" id="169765"/>
    <lineage>
        <taxon>Bacteria</taxon>
        <taxon>Bacillati</taxon>
        <taxon>Actinomycetota</taxon>
        <taxon>Actinomycetes</taxon>
        <taxon>Mycobacteriales</taxon>
        <taxon>Mycobacteriaceae</taxon>
        <taxon>Mycobacterium</taxon>
    </lineage>
</organism>
<dbReference type="EMBL" id="AP022581">
    <property type="protein sequence ID" value="BBX97556.1"/>
    <property type="molecule type" value="Genomic_DNA"/>
</dbReference>
<reference evidence="1 2" key="1">
    <citation type="journal article" date="2019" name="Emerg. Microbes Infect.">
        <title>Comprehensive subspecies identification of 175 nontuberculous mycobacteria species based on 7547 genomic profiles.</title>
        <authorList>
            <person name="Matsumoto Y."/>
            <person name="Kinjo T."/>
            <person name="Motooka D."/>
            <person name="Nabeya D."/>
            <person name="Jung N."/>
            <person name="Uechi K."/>
            <person name="Horii T."/>
            <person name="Iida T."/>
            <person name="Fujita J."/>
            <person name="Nakamura S."/>
        </authorList>
    </citation>
    <scope>NUCLEOTIDE SEQUENCE [LARGE SCALE GENOMIC DNA]</scope>
    <source>
        <strain evidence="1 2">JCM 15657</strain>
    </source>
</reference>
<name>A0A7I7NLL3_9MYCO</name>
<evidence type="ECO:0000313" key="2">
    <source>
        <dbReference type="Proteomes" id="UP000466396"/>
    </source>
</evidence>
<accession>A0A7I7NLL3</accession>
<evidence type="ECO:0000313" key="1">
    <source>
        <dbReference type="EMBL" id="BBX97556.1"/>
    </source>
</evidence>
<dbReference type="Proteomes" id="UP000466396">
    <property type="component" value="Chromosome"/>
</dbReference>
<dbReference type="AlphaFoldDB" id="A0A7I7NLL3"/>
<dbReference type="KEGG" id="mlj:MLAC_28500"/>
<gene>
    <name evidence="1" type="ORF">MLAC_28500</name>
</gene>